<evidence type="ECO:0000313" key="1">
    <source>
        <dbReference type="EMBL" id="MBC5695777.1"/>
    </source>
</evidence>
<reference evidence="1 2" key="1">
    <citation type="submission" date="2020-08" db="EMBL/GenBank/DDBJ databases">
        <title>Genome public.</title>
        <authorList>
            <person name="Liu C."/>
            <person name="Sun Q."/>
        </authorList>
    </citation>
    <scope>NUCLEOTIDE SEQUENCE [LARGE SCALE GENOMIC DNA]</scope>
    <source>
        <strain evidence="1 2">M2</strain>
    </source>
</reference>
<sequence length="100" mass="11406">MEMNIHDDAQIVEIWLTNAEKTDPVLQDELKGIYAEYKAKKYMVAVFQSGQGDLYENTRDLLLFNRRRAAERAVQARKAAGAVSAVRQMPVFGRLQCQTD</sequence>
<proteinExistence type="predicted"/>
<comment type="caution">
    <text evidence="1">The sequence shown here is derived from an EMBL/GenBank/DDBJ whole genome shotgun (WGS) entry which is preliminary data.</text>
</comment>
<organism evidence="1 2">
    <name type="scientific">Agathobaculum hominis</name>
    <dbReference type="NCBI Taxonomy" id="2763014"/>
    <lineage>
        <taxon>Bacteria</taxon>
        <taxon>Bacillati</taxon>
        <taxon>Bacillota</taxon>
        <taxon>Clostridia</taxon>
        <taxon>Eubacteriales</taxon>
        <taxon>Butyricicoccaceae</taxon>
        <taxon>Agathobaculum</taxon>
    </lineage>
</organism>
<gene>
    <name evidence="1" type="ORF">H8S02_07440</name>
</gene>
<evidence type="ECO:0000313" key="2">
    <source>
        <dbReference type="Proteomes" id="UP000641741"/>
    </source>
</evidence>
<keyword evidence="2" id="KW-1185">Reference proteome</keyword>
<protein>
    <submittedName>
        <fullName evidence="1">Uncharacterized protein</fullName>
    </submittedName>
</protein>
<name>A0ABR7GN98_9FIRM</name>
<dbReference type="EMBL" id="JACOPK010000006">
    <property type="protein sequence ID" value="MBC5695777.1"/>
    <property type="molecule type" value="Genomic_DNA"/>
</dbReference>
<accession>A0ABR7GN98</accession>
<dbReference type="Proteomes" id="UP000641741">
    <property type="component" value="Unassembled WGS sequence"/>
</dbReference>
<dbReference type="RefSeq" id="WP_186969991.1">
    <property type="nucleotide sequence ID" value="NZ_JACOPK010000006.1"/>
</dbReference>